<dbReference type="EMBL" id="JALBCA010000006">
    <property type="protein sequence ID" value="KAI2392488.1"/>
    <property type="molecule type" value="Genomic_DNA"/>
</dbReference>
<comment type="caution">
    <text evidence="1">The sequence shown here is derived from an EMBL/GenBank/DDBJ whole genome shotgun (WGS) entry which is preliminary data.</text>
</comment>
<sequence>MGSTPGIPPNDKPNTSSNGSTGIFPSLTDGYISDCTNHGINRKTFRVDIKTSEYNTAAQVFLDSEIISDEATTVAAWSLTISKYIGADEVSIYILLTERSQWRVSVCPLAVQESQSQLQFLRHAQRLLYDIRSGGAHILEAPEDEISDLASQSTNTAIVFHNGSPIRSAPALENILQKSIISLNVLDINEASNLYLSYHNCMLSDNQAANVGTTFAKVFSILKQKAGTSLGSIDYMSKSHLDQLWKFNSRIPEQPWMECFHDVVERHALENPSAPAIDSWDARLTYHELNTRAARLAKYLQNHGVCPGVIVPICFERSSSAIIAMLAVSKAGGAFVSIPPYLPPGRRDAIIQMVAPPFVLTTSDHGHLWTAKLSWIPIEGDRIERLQNCEGPPISNAQPKDMFYVIFTSGSTGTPKGCIVSHSSFLNGALRKAPEWKFGPNRRVLQMLSHTFDMSLLEIGTSLGSGACVCVPRTEEIEESLACAINKYNITLAVMTPSLARRLEPQAVPGLRVLCLGGEPFPKEIVTLWSERINLFQFYGPSECSINSSSRAVTHKNTDPLNIGDPNNAACWVVDSGDYNRLVPVGAIGELLVSGPIVGLGYLKDPIKTSQVFLDDVAFLQGDSQYQGFRCYKTGDLVRWNSDGTINFCGRVDTQVKLNGQRLELGEVEYHLTLNNNVRHAVTIVPKVGRCRDNLMAVISLKSTPQSHNVVEDILPLRDQPVDSVVLSLRTQLQNALPRYMVPTIWAFVKYMPMSASGKIDRVRVRRWVEEMPETTFSEITGGNPNAIDDFEPTTELEYVIQEIWSSVLNIPPPQVGLHLSFIQLGGNSILAQDAVAKCRKKNVSLSMTDILTCEGVARAASLATLPESNGSSSKPSTFKLAAKNFREGYNWSRFAVTNFDEIEDIYPCTSMQVGMFIGQIRKPGSYHLRFFYKLANKTGVSPDLGKIKTSWYRVVAHHPSLRTIFLDNLGTDAEWHSLVLRQPQVDIITHEVATSTSPSEAMDIFTRSLTPFVKDSPPHRVTVCVCDGKAIYLMLEVSHALVDGAAMESLMKDFAYAYGGMPFSHNAHTYRDFVEYVAQRNTEASATYWTSYLENCPPCIIPVSRQMVFDNIPTRFLRKDFNYEKSHAFLSRCKERHITVASAVRVAWALVLRAYTGSRDVSFTYVAAGRDVPIKDVDKMVGLCLSIQPCRARLESSETLISLTRKMQQEYIESMPYQHYPLTEMKARLYPEGSEAMFNTAVSMEWTTRTDPYSSSSISFEEIREQDDPTEYDIVANVDILNGAMKLGFLYWPSFTEDDVICMANAFMKALSFFLEYDDIPIDSVSLLDATDLDIVKSSQHSPLISHEISVLDTIEKFAALYPDAPAIVSWDGQYSYSQMVELYSKLAKHLIKQGVSRGDSVVACLNKSCWSTITILAILKSGAALVATNPLHSQQRLHTTVRHCGATLILAEPKFISFFETASTRATSINKATVEASLPFVSLPILTGADLATIVYTSGTTGEPKGIVIDHGSLATSVLLGHGRSYKYGRETRALQFASFTFDACLQEIVTTLSHGGCVCIPSEDERLSNPSDCINQMQVNLALLTPTVARLIKPEDVTGLKTLILCGEPMNRQDVDVWAHAVDLYNGYGPAETTICVSVNGPVRHADDPSNIGRPVESARFWILEMADDNRLAPLGCVGELAVESRQVSRGYLGDAKRTSAVFIEPAWLPGARVYKTGDLVRRNPDGSLSYCGRQDTQVKIRGQRVELGEVEHHVSECLPNASGVVAEVIEPAEEGKTILAVFFCASTGLGSVPVSNRGETEVGASEIQPVYIPKSVIEKLEDCLPCYMVPAVFFNVKLMPITISGKTDRQRLRDMGSSFSAEQLARAINGKDQQRRMPSTAVECRLQKLWASVLNVDSYQIGLDDSFFRLGGDSISAMKLVTAARKFGIALTVAEIFRHPHIDEQAEISISSSELSQESITVRPFEQVEGKDLKAILSLPELAPYITNISNIEDILPATDVQAFYVSRAIESPEEALNYFYLDFDGTVDLALLEEACQAVIDHFPILRTIFVPFGGKTYQVVIRKTGRLVEVSDAIKDLCRTSDDFCLHDLKNGVKAASLFSSITILRHQCSGSRLIFRISHAQYDGMSWPLILRCLREAYFGMPLRPAISFSSFVSYTARRATQSRTYWAKLLQGSTMTEISLRLAHAQSSHGQISKTHVTKTLLKPIPPKGITVASLVSSAWSLVLKHITGKTDVVYGFIVSGRNAVIQDIQKVVGPCMNTVPVRVTFSSAWTTFDLLHYVMDQHLSMGEADSLGFQDIVKNCTQWPADTKMDTLLQYHDIDETPGVSLSAKSNSNVAKLDWFRKPYAVPTNVEISARPNQDNLDISITADSHLLDTHTARILLDSFERAIQCLSGTDTMPLGSLNLPLAPSRCQCKAPDFYASSYLTFQLLCLMFR</sequence>
<gene>
    <name evidence="1" type="ORF">LOY88_000549</name>
</gene>
<protein>
    <submittedName>
        <fullName evidence="1">Uncharacterized protein</fullName>
    </submittedName>
</protein>
<proteinExistence type="predicted"/>
<accession>A0ACB8V5D8</accession>
<name>A0ACB8V5D8_9EURO</name>
<organism evidence="1">
    <name type="scientific">Ophidiomyces ophidiicola</name>
    <dbReference type="NCBI Taxonomy" id="1387563"/>
    <lineage>
        <taxon>Eukaryota</taxon>
        <taxon>Fungi</taxon>
        <taxon>Dikarya</taxon>
        <taxon>Ascomycota</taxon>
        <taxon>Pezizomycotina</taxon>
        <taxon>Eurotiomycetes</taxon>
        <taxon>Eurotiomycetidae</taxon>
        <taxon>Onygenales</taxon>
        <taxon>Onygenaceae</taxon>
        <taxon>Ophidiomyces</taxon>
    </lineage>
</organism>
<reference evidence="1" key="1">
    <citation type="journal article" date="2022" name="bioRxiv">
        <title>Population genetic analysis of Ophidiomyces ophidiicola, the causative agent of snake fungal disease, indicates recent introductions to the USA.</title>
        <authorList>
            <person name="Ladner J.T."/>
            <person name="Palmer J.M."/>
            <person name="Ettinger C.L."/>
            <person name="Stajich J.E."/>
            <person name="Farrell T.M."/>
            <person name="Glorioso B.M."/>
            <person name="Lawson B."/>
            <person name="Price S.J."/>
            <person name="Stengle A.G."/>
            <person name="Grear D.A."/>
            <person name="Lorch J.M."/>
        </authorList>
    </citation>
    <scope>NUCLEOTIDE SEQUENCE</scope>
    <source>
        <strain evidence="1">NWHC 24266-5</strain>
    </source>
</reference>
<evidence type="ECO:0000313" key="1">
    <source>
        <dbReference type="EMBL" id="KAI2392488.1"/>
    </source>
</evidence>